<comment type="caution">
    <text evidence="2">The sequence shown here is derived from an EMBL/GenBank/DDBJ whole genome shotgun (WGS) entry which is preliminary data.</text>
</comment>
<reference evidence="3" key="1">
    <citation type="journal article" date="2019" name="Int. J. Syst. Evol. Microbiol.">
        <title>The Global Catalogue of Microorganisms (GCM) 10K type strain sequencing project: providing services to taxonomists for standard genome sequencing and annotation.</title>
        <authorList>
            <consortium name="The Broad Institute Genomics Platform"/>
            <consortium name="The Broad Institute Genome Sequencing Center for Infectious Disease"/>
            <person name="Wu L."/>
            <person name="Ma J."/>
        </authorList>
    </citation>
    <scope>NUCLEOTIDE SEQUENCE [LARGE SCALE GENOMIC DNA]</scope>
    <source>
        <strain evidence="3">JCM 18542</strain>
    </source>
</reference>
<evidence type="ECO:0000313" key="3">
    <source>
        <dbReference type="Proteomes" id="UP001500839"/>
    </source>
</evidence>
<gene>
    <name evidence="2" type="ORF">GCM10023353_02680</name>
</gene>
<feature type="region of interest" description="Disordered" evidence="1">
    <location>
        <begin position="72"/>
        <end position="91"/>
    </location>
</feature>
<keyword evidence="3" id="KW-1185">Reference proteome</keyword>
<protein>
    <submittedName>
        <fullName evidence="2">Uncharacterized protein</fullName>
    </submittedName>
</protein>
<name>A0ABP9C6Y1_9ACTN</name>
<proteinExistence type="predicted"/>
<evidence type="ECO:0000313" key="2">
    <source>
        <dbReference type="EMBL" id="GAA4803796.1"/>
    </source>
</evidence>
<sequence>MRIPRPGERVRSCVGWTVFRFTIGGAVRPPDGAYDARPVGARCIGADPRSAFRTVPRSPRALIRASQATPVTNVTPRVAHRRRRSLHCPHDFADPLPRLRSRYSRKGNGFRGAKRRRPPLE</sequence>
<dbReference type="Proteomes" id="UP001500839">
    <property type="component" value="Unassembled WGS sequence"/>
</dbReference>
<accession>A0ABP9C6Y1</accession>
<organism evidence="2 3">
    <name type="scientific">Tomitella cavernea</name>
    <dbReference type="NCBI Taxonomy" id="1387982"/>
    <lineage>
        <taxon>Bacteria</taxon>
        <taxon>Bacillati</taxon>
        <taxon>Actinomycetota</taxon>
        <taxon>Actinomycetes</taxon>
        <taxon>Mycobacteriales</taxon>
        <taxon>Tomitella</taxon>
    </lineage>
</organism>
<feature type="compositionally biased region" description="Basic residues" evidence="1">
    <location>
        <begin position="112"/>
        <end position="121"/>
    </location>
</feature>
<feature type="region of interest" description="Disordered" evidence="1">
    <location>
        <begin position="97"/>
        <end position="121"/>
    </location>
</feature>
<evidence type="ECO:0000256" key="1">
    <source>
        <dbReference type="SAM" id="MobiDB-lite"/>
    </source>
</evidence>
<dbReference type="EMBL" id="BAABKQ010000001">
    <property type="protein sequence ID" value="GAA4803796.1"/>
    <property type="molecule type" value="Genomic_DNA"/>
</dbReference>
<feature type="compositionally biased region" description="Basic residues" evidence="1">
    <location>
        <begin position="78"/>
        <end position="87"/>
    </location>
</feature>